<keyword evidence="2" id="KW-1185">Reference proteome</keyword>
<organism evidence="1 2">
    <name type="scientific">Vigna mungo</name>
    <name type="common">Black gram</name>
    <name type="synonym">Phaseolus mungo</name>
    <dbReference type="NCBI Taxonomy" id="3915"/>
    <lineage>
        <taxon>Eukaryota</taxon>
        <taxon>Viridiplantae</taxon>
        <taxon>Streptophyta</taxon>
        <taxon>Embryophyta</taxon>
        <taxon>Tracheophyta</taxon>
        <taxon>Spermatophyta</taxon>
        <taxon>Magnoliopsida</taxon>
        <taxon>eudicotyledons</taxon>
        <taxon>Gunneridae</taxon>
        <taxon>Pentapetalae</taxon>
        <taxon>rosids</taxon>
        <taxon>fabids</taxon>
        <taxon>Fabales</taxon>
        <taxon>Fabaceae</taxon>
        <taxon>Papilionoideae</taxon>
        <taxon>50 kb inversion clade</taxon>
        <taxon>NPAAA clade</taxon>
        <taxon>indigoferoid/millettioid clade</taxon>
        <taxon>Phaseoleae</taxon>
        <taxon>Vigna</taxon>
    </lineage>
</organism>
<proteinExistence type="predicted"/>
<dbReference type="Proteomes" id="UP001374535">
    <property type="component" value="Chromosome 3"/>
</dbReference>
<accession>A0AAQ3S5R6</accession>
<evidence type="ECO:0000313" key="2">
    <source>
        <dbReference type="Proteomes" id="UP001374535"/>
    </source>
</evidence>
<reference evidence="1 2" key="1">
    <citation type="journal article" date="2023" name="Life. Sci Alliance">
        <title>Evolutionary insights into 3D genome organization and epigenetic landscape of Vigna mungo.</title>
        <authorList>
            <person name="Junaid A."/>
            <person name="Singh B."/>
            <person name="Bhatia S."/>
        </authorList>
    </citation>
    <scope>NUCLEOTIDE SEQUENCE [LARGE SCALE GENOMIC DNA]</scope>
    <source>
        <strain evidence="1">Urdbean</strain>
    </source>
</reference>
<protein>
    <submittedName>
        <fullName evidence="1">Uncharacterized protein</fullName>
    </submittedName>
</protein>
<sequence>MQLGIITFPIIATTAYERSIIEKGSRLGFYETHKRYRGRKAETHKQTGDFPQFRVSDYNFHFRVLKTLGFHIGVFFHFNKKIHTKTSINTINRIGFKMQLIIN</sequence>
<dbReference type="AlphaFoldDB" id="A0AAQ3S5R6"/>
<gene>
    <name evidence="1" type="ORF">V8G54_009723</name>
</gene>
<evidence type="ECO:0000313" key="1">
    <source>
        <dbReference type="EMBL" id="WVZ16741.1"/>
    </source>
</evidence>
<name>A0AAQ3S5R6_VIGMU</name>
<dbReference type="EMBL" id="CP144698">
    <property type="protein sequence ID" value="WVZ16741.1"/>
    <property type="molecule type" value="Genomic_DNA"/>
</dbReference>